<feature type="transmembrane region" description="Helical" evidence="2">
    <location>
        <begin position="264"/>
        <end position="287"/>
    </location>
</feature>
<evidence type="ECO:0000256" key="1">
    <source>
        <dbReference type="SAM" id="MobiDB-lite"/>
    </source>
</evidence>
<dbReference type="STRING" id="5786.F1A0D0"/>
<dbReference type="KEGG" id="dpp:DICPUDRAFT_83706"/>
<keyword evidence="2" id="KW-0472">Membrane</keyword>
<dbReference type="OMA" id="YNTNDES"/>
<keyword evidence="4" id="KW-1185">Reference proteome</keyword>
<evidence type="ECO:0000256" key="2">
    <source>
        <dbReference type="SAM" id="Phobius"/>
    </source>
</evidence>
<name>F1A0D0_DICPU</name>
<organism evidence="3 4">
    <name type="scientific">Dictyostelium purpureum</name>
    <name type="common">Slime mold</name>
    <dbReference type="NCBI Taxonomy" id="5786"/>
    <lineage>
        <taxon>Eukaryota</taxon>
        <taxon>Amoebozoa</taxon>
        <taxon>Evosea</taxon>
        <taxon>Eumycetozoa</taxon>
        <taxon>Dictyostelia</taxon>
        <taxon>Dictyosteliales</taxon>
        <taxon>Dictyosteliaceae</taxon>
        <taxon>Dictyostelium</taxon>
    </lineage>
</organism>
<feature type="region of interest" description="Disordered" evidence="1">
    <location>
        <begin position="99"/>
        <end position="130"/>
    </location>
</feature>
<dbReference type="eggNOG" id="ENOG502QQ65">
    <property type="taxonomic scope" value="Eukaryota"/>
</dbReference>
<keyword evidence="2" id="KW-1133">Transmembrane helix</keyword>
<feature type="compositionally biased region" description="Acidic residues" evidence="1">
    <location>
        <begin position="110"/>
        <end position="124"/>
    </location>
</feature>
<reference evidence="4" key="1">
    <citation type="journal article" date="2011" name="Genome Biol.">
        <title>Comparative genomics of the social amoebae Dictyostelium discoideum and Dictyostelium purpureum.</title>
        <authorList>
            <consortium name="US DOE Joint Genome Institute (JGI-PGF)"/>
            <person name="Sucgang R."/>
            <person name="Kuo A."/>
            <person name="Tian X."/>
            <person name="Salerno W."/>
            <person name="Parikh A."/>
            <person name="Feasley C.L."/>
            <person name="Dalin E."/>
            <person name="Tu H."/>
            <person name="Huang E."/>
            <person name="Barry K."/>
            <person name="Lindquist E."/>
            <person name="Shapiro H."/>
            <person name="Bruce D."/>
            <person name="Schmutz J."/>
            <person name="Salamov A."/>
            <person name="Fey P."/>
            <person name="Gaudet P."/>
            <person name="Anjard C."/>
            <person name="Babu M.M."/>
            <person name="Basu S."/>
            <person name="Bushmanova Y."/>
            <person name="van der Wel H."/>
            <person name="Katoh-Kurasawa M."/>
            <person name="Dinh C."/>
            <person name="Coutinho P.M."/>
            <person name="Saito T."/>
            <person name="Elias M."/>
            <person name="Schaap P."/>
            <person name="Kay R.R."/>
            <person name="Henrissat B."/>
            <person name="Eichinger L."/>
            <person name="Rivero F."/>
            <person name="Putnam N.H."/>
            <person name="West C.M."/>
            <person name="Loomis W.F."/>
            <person name="Chisholm R.L."/>
            <person name="Shaulsky G."/>
            <person name="Strassmann J.E."/>
            <person name="Queller D.C."/>
            <person name="Kuspa A."/>
            <person name="Grigoriev I.V."/>
        </authorList>
    </citation>
    <scope>NUCLEOTIDE SEQUENCE [LARGE SCALE GENOMIC DNA]</scope>
    <source>
        <strain evidence="4">QSDP1</strain>
    </source>
</reference>
<protein>
    <submittedName>
        <fullName evidence="3">Uncharacterized protein</fullName>
    </submittedName>
</protein>
<dbReference type="EMBL" id="GL871336">
    <property type="protein sequence ID" value="EGC30349.1"/>
    <property type="molecule type" value="Genomic_DNA"/>
</dbReference>
<accession>F1A0D0</accession>
<sequence length="297" mass="32821">MHGGAKLFVILFSFLALVCLGFSIWSGIVLFKSVDIGKGYVETSCLLNNVQNLPLCLPASDTCYAFNHDIWWYNYWGPSYFIYVSGGNSIYDDGAYDGNGDGDGNGGDTGDGDGEFDDGGDDGGDGGGFDEGGFSDGEMIKLHKKLESTSGAADLSNIKELKSVKNQKQQLQQLQQLQQSQLQQKVSSDDCYPGCYQGVFYVEYLVNNGSYINSTISGLVSDSMTWVDSYLQFYLKGVSYNCYYNSKEPNNVVLFKPPLFKTNALAGFIITSTFFIIFVIIAIIVFVKNRHNTYRRI</sequence>
<dbReference type="InParanoid" id="F1A0D0"/>
<gene>
    <name evidence="3" type="ORF">DICPUDRAFT_83706</name>
</gene>
<dbReference type="OrthoDB" id="21384at2759"/>
<evidence type="ECO:0000313" key="4">
    <source>
        <dbReference type="Proteomes" id="UP000001064"/>
    </source>
</evidence>
<dbReference type="GeneID" id="10510666"/>
<evidence type="ECO:0000313" key="3">
    <source>
        <dbReference type="EMBL" id="EGC30349.1"/>
    </source>
</evidence>
<feature type="compositionally biased region" description="Gly residues" evidence="1">
    <location>
        <begin position="99"/>
        <end position="109"/>
    </location>
</feature>
<dbReference type="RefSeq" id="XP_003293119.1">
    <property type="nucleotide sequence ID" value="XM_003293071.1"/>
</dbReference>
<proteinExistence type="predicted"/>
<dbReference type="AlphaFoldDB" id="F1A0D0"/>
<dbReference type="VEuPathDB" id="AmoebaDB:DICPUDRAFT_83706"/>
<dbReference type="Proteomes" id="UP000001064">
    <property type="component" value="Unassembled WGS sequence"/>
</dbReference>
<keyword evidence="2" id="KW-0812">Transmembrane</keyword>